<keyword evidence="2" id="KW-1185">Reference proteome</keyword>
<sequence>MIEKNQRLVVFTSNSSKDATEGIAYQWKYTVENQNGNNGMVAGKCPNRGESPAMNTITRSLIVMNHFHDHPSILDACLDNSAPLMDMLNTCYEAAGKRWPNFIVVDFYKVPPLAS</sequence>
<dbReference type="GO" id="GO:0008081">
    <property type="term" value="F:phosphoric diester hydrolase activity"/>
    <property type="evidence" value="ECO:0007669"/>
    <property type="project" value="InterPro"/>
</dbReference>
<reference evidence="1" key="1">
    <citation type="submission" date="2023-03" db="EMBL/GenBank/DDBJ databases">
        <authorList>
            <person name="Julca I."/>
        </authorList>
    </citation>
    <scope>NUCLEOTIDE SEQUENCE</scope>
</reference>
<evidence type="ECO:0000313" key="1">
    <source>
        <dbReference type="EMBL" id="CAI9101919.1"/>
    </source>
</evidence>
<dbReference type="Pfam" id="PF26178">
    <property type="entry name" value="PI-PLC_cat"/>
    <property type="match status" value="1"/>
</dbReference>
<organism evidence="1 2">
    <name type="scientific">Oldenlandia corymbosa var. corymbosa</name>
    <dbReference type="NCBI Taxonomy" id="529605"/>
    <lineage>
        <taxon>Eukaryota</taxon>
        <taxon>Viridiplantae</taxon>
        <taxon>Streptophyta</taxon>
        <taxon>Embryophyta</taxon>
        <taxon>Tracheophyta</taxon>
        <taxon>Spermatophyta</taxon>
        <taxon>Magnoliopsida</taxon>
        <taxon>eudicotyledons</taxon>
        <taxon>Gunneridae</taxon>
        <taxon>Pentapetalae</taxon>
        <taxon>asterids</taxon>
        <taxon>lamiids</taxon>
        <taxon>Gentianales</taxon>
        <taxon>Rubiaceae</taxon>
        <taxon>Rubioideae</taxon>
        <taxon>Spermacoceae</taxon>
        <taxon>Hedyotis-Oldenlandia complex</taxon>
        <taxon>Oldenlandia</taxon>
    </lineage>
</organism>
<dbReference type="PANTHER" id="PTHR13593:SF134">
    <property type="entry name" value="F14J22.5 PROTEIN"/>
    <property type="match status" value="1"/>
</dbReference>
<gene>
    <name evidence="1" type="ORF">OLC1_LOCUS11387</name>
</gene>
<dbReference type="InterPro" id="IPR051057">
    <property type="entry name" value="PI-PLC_domain"/>
</dbReference>
<dbReference type="GO" id="GO:0006629">
    <property type="term" value="P:lipid metabolic process"/>
    <property type="evidence" value="ECO:0007669"/>
    <property type="project" value="InterPro"/>
</dbReference>
<protein>
    <submittedName>
        <fullName evidence="1">OLC1v1000084C4</fullName>
    </submittedName>
</protein>
<dbReference type="PANTHER" id="PTHR13593">
    <property type="match status" value="1"/>
</dbReference>
<dbReference type="SUPFAM" id="SSF51695">
    <property type="entry name" value="PLC-like phosphodiesterases"/>
    <property type="match status" value="1"/>
</dbReference>
<dbReference type="Proteomes" id="UP001161247">
    <property type="component" value="Chromosome 4"/>
</dbReference>
<evidence type="ECO:0000313" key="2">
    <source>
        <dbReference type="Proteomes" id="UP001161247"/>
    </source>
</evidence>
<dbReference type="InterPro" id="IPR017946">
    <property type="entry name" value="PLC-like_Pdiesterase_TIM-brl"/>
</dbReference>
<dbReference type="EMBL" id="OX459121">
    <property type="protein sequence ID" value="CAI9101919.1"/>
    <property type="molecule type" value="Genomic_DNA"/>
</dbReference>
<name>A0AAV1D4I9_OLDCO</name>
<dbReference type="AlphaFoldDB" id="A0AAV1D4I9"/>
<accession>A0AAV1D4I9</accession>
<proteinExistence type="predicted"/>